<protein>
    <submittedName>
        <fullName evidence="2">Uncharacterized protein</fullName>
    </submittedName>
</protein>
<feature type="transmembrane region" description="Helical" evidence="1">
    <location>
        <begin position="189"/>
        <end position="211"/>
    </location>
</feature>
<name>A0A7R7IBW9_9FIRM</name>
<evidence type="ECO:0000313" key="2">
    <source>
        <dbReference type="EMBL" id="BCN30022.1"/>
    </source>
</evidence>
<dbReference type="Proteomes" id="UP000595897">
    <property type="component" value="Chromosome"/>
</dbReference>
<reference evidence="2 3" key="1">
    <citation type="submission" date="2020-11" db="EMBL/GenBank/DDBJ databases">
        <title>Draft genome sequencing of a Lachnospiraceae strain isolated from anoxic soil subjected to BSD treatment.</title>
        <authorList>
            <person name="Uek A."/>
            <person name="Tonouchi A."/>
        </authorList>
    </citation>
    <scope>NUCLEOTIDE SEQUENCE [LARGE SCALE GENOMIC DNA]</scope>
    <source>
        <strain evidence="2 3">TB5</strain>
    </source>
</reference>
<keyword evidence="1" id="KW-0472">Membrane</keyword>
<gene>
    <name evidence="2" type="ORF">bsdtb5_13170</name>
</gene>
<keyword evidence="1" id="KW-1133">Transmembrane helix</keyword>
<organism evidence="2 3">
    <name type="scientific">Anaeromicropila herbilytica</name>
    <dbReference type="NCBI Taxonomy" id="2785025"/>
    <lineage>
        <taxon>Bacteria</taxon>
        <taxon>Bacillati</taxon>
        <taxon>Bacillota</taxon>
        <taxon>Clostridia</taxon>
        <taxon>Lachnospirales</taxon>
        <taxon>Lachnospiraceae</taxon>
        <taxon>Anaeromicropila</taxon>
    </lineage>
</organism>
<keyword evidence="3" id="KW-1185">Reference proteome</keyword>
<dbReference type="AlphaFoldDB" id="A0A7R7IBW9"/>
<dbReference type="KEGG" id="ahb:bsdtb5_13170"/>
<sequence length="411" mass="48825">MGIFKLFKKKKVQNNKLIDNKTLGEKSSNQELVEDMNQNTMVEETEDDDILDRIDDWASYLNGQSDRIKESIKQVEDTKVEYQLVSSYLGDMQKIEMIPKEQRDNLDDAARHIITLARDRSKYQNNGIKIADKQFRNIENYEEEMPNEIKKMKENESFHTLIKNDMRHLEGEKGELRYQKEEVIKKQRFLKALAIVTSIMVLGLLTLLLMIAKTFQTDIQTPFLLTILMAALSSFYIFYEARRNAIMMKVIEKKQNKAIDLLNSVKIKMINNTSVLDYSYSKFMVHNSKELERIWEKYVKAKDEARRYEKNTELLNFYNETLIKELKKYNINDPEIWIYQAIAIIDQKEMQEVRHRLNVRRQKLRERIDYNNKVKEHCLMNIEGLIKKNPHLRPQIEELLVKNNITVVSID</sequence>
<dbReference type="RefSeq" id="WP_271715273.1">
    <property type="nucleotide sequence ID" value="NZ_AP024169.1"/>
</dbReference>
<feature type="transmembrane region" description="Helical" evidence="1">
    <location>
        <begin position="223"/>
        <end position="239"/>
    </location>
</feature>
<dbReference type="EMBL" id="AP024169">
    <property type="protein sequence ID" value="BCN30022.1"/>
    <property type="molecule type" value="Genomic_DNA"/>
</dbReference>
<keyword evidence="1" id="KW-0812">Transmembrane</keyword>
<evidence type="ECO:0000313" key="3">
    <source>
        <dbReference type="Proteomes" id="UP000595897"/>
    </source>
</evidence>
<evidence type="ECO:0000256" key="1">
    <source>
        <dbReference type="SAM" id="Phobius"/>
    </source>
</evidence>
<accession>A0A7R7IBW9</accession>
<proteinExistence type="predicted"/>